<reference evidence="13 14" key="1">
    <citation type="journal article" date="2018" name="Int. J. Syst. Evol. Microbiol.">
        <title>Mesosutterella multiformis gen. nov., sp. nov., a member of the family Sutterellaceae and Sutterella megalosphaeroides sp. nov., isolated from human faeces.</title>
        <authorList>
            <person name="Sakamoto M."/>
            <person name="Ikeyama N."/>
            <person name="Kunihiro T."/>
            <person name="Iino T."/>
            <person name="Yuki M."/>
            <person name="Ohkuma M."/>
        </authorList>
    </citation>
    <scope>NUCLEOTIDE SEQUENCE [LARGE SCALE GENOMIC DNA]</scope>
    <source>
        <strain evidence="13 14">6FBBBH3</strain>
    </source>
</reference>
<evidence type="ECO:0000256" key="3">
    <source>
        <dbReference type="ARBA" id="ARBA00011209"/>
    </source>
</evidence>
<keyword evidence="8" id="KW-0456">Lyase</keyword>
<dbReference type="KEGG" id="sutt:SUTMEG_16500"/>
<dbReference type="EC" id="4.2.1.32" evidence="9"/>
<dbReference type="PANTHER" id="PTHR30389">
    <property type="entry name" value="FUMARATE HYDRATASE-RELATED"/>
    <property type="match status" value="1"/>
</dbReference>
<comment type="cofactor">
    <cofactor evidence="1">
        <name>iron-sulfur cluster</name>
        <dbReference type="ChEBI" id="CHEBI:30408"/>
    </cofactor>
</comment>
<accession>A0A2Z6IBB1</accession>
<comment type="similarity">
    <text evidence="2">Belongs to the class-I fumarase family.</text>
</comment>
<proteinExistence type="inferred from homology"/>
<evidence type="ECO:0000259" key="12">
    <source>
        <dbReference type="Pfam" id="PF05681"/>
    </source>
</evidence>
<evidence type="ECO:0000256" key="7">
    <source>
        <dbReference type="ARBA" id="ARBA00023014"/>
    </source>
</evidence>
<dbReference type="InterPro" id="IPR004646">
    <property type="entry name" value="Fe-S_hydro-lyase_TtdA-typ_cat"/>
</dbReference>
<evidence type="ECO:0000256" key="2">
    <source>
        <dbReference type="ARBA" id="ARBA00008876"/>
    </source>
</evidence>
<evidence type="ECO:0000256" key="4">
    <source>
        <dbReference type="ARBA" id="ARBA00022485"/>
    </source>
</evidence>
<dbReference type="GO" id="GO:0008730">
    <property type="term" value="F:L(+)-tartrate dehydratase activity"/>
    <property type="evidence" value="ECO:0007669"/>
    <property type="project" value="UniProtKB-EC"/>
</dbReference>
<dbReference type="AlphaFoldDB" id="A0A2Z6IBB1"/>
<dbReference type="Proteomes" id="UP000271003">
    <property type="component" value="Chromosome"/>
</dbReference>
<dbReference type="Pfam" id="PF05681">
    <property type="entry name" value="Fumerase"/>
    <property type="match status" value="1"/>
</dbReference>
<dbReference type="OrthoDB" id="9798978at2"/>
<dbReference type="PANTHER" id="PTHR30389:SF19">
    <property type="entry name" value="L(+)-TARTRATE DEHYDRATASE SUBUNIT ALPHA"/>
    <property type="match status" value="1"/>
</dbReference>
<dbReference type="InterPro" id="IPR051208">
    <property type="entry name" value="Class-I_Fumarase/Tartrate_DH"/>
</dbReference>
<gene>
    <name evidence="13" type="primary">ttdA</name>
    <name evidence="13" type="ORF">SUTMEG_16500</name>
</gene>
<keyword evidence="5" id="KW-0479">Metal-binding</keyword>
<evidence type="ECO:0000313" key="14">
    <source>
        <dbReference type="Proteomes" id="UP000271003"/>
    </source>
</evidence>
<evidence type="ECO:0000256" key="9">
    <source>
        <dbReference type="ARBA" id="ARBA00039027"/>
    </source>
</evidence>
<dbReference type="RefSeq" id="WP_120177331.1">
    <property type="nucleotide sequence ID" value="NZ_AP018786.1"/>
</dbReference>
<evidence type="ECO:0000256" key="11">
    <source>
        <dbReference type="ARBA" id="ARBA00049253"/>
    </source>
</evidence>
<name>A0A2Z6IBB1_9BURK</name>
<keyword evidence="7" id="KW-0411">Iron-sulfur</keyword>
<dbReference type="GO" id="GO:0051539">
    <property type="term" value="F:4 iron, 4 sulfur cluster binding"/>
    <property type="evidence" value="ECO:0007669"/>
    <property type="project" value="UniProtKB-KW"/>
</dbReference>
<keyword evidence="14" id="KW-1185">Reference proteome</keyword>
<keyword evidence="4" id="KW-0004">4Fe-4S</keyword>
<dbReference type="NCBIfam" id="NF006084">
    <property type="entry name" value="PRK08230.1"/>
    <property type="match status" value="1"/>
</dbReference>
<evidence type="ECO:0000313" key="13">
    <source>
        <dbReference type="EMBL" id="BBF23759.1"/>
    </source>
</evidence>
<evidence type="ECO:0000256" key="10">
    <source>
        <dbReference type="ARBA" id="ARBA00040103"/>
    </source>
</evidence>
<comment type="catalytic activity">
    <reaction evidence="11">
        <text>(2R,3R)-tartrate = oxaloacetate + H2O</text>
        <dbReference type="Rhea" id="RHEA:15413"/>
        <dbReference type="ChEBI" id="CHEBI:15377"/>
        <dbReference type="ChEBI" id="CHEBI:16452"/>
        <dbReference type="ChEBI" id="CHEBI:30924"/>
        <dbReference type="EC" id="4.2.1.32"/>
    </reaction>
</comment>
<sequence>MTFTPEEERFTDVMAQFTAYFGKHLPDDVMEKLKRLREEQTSDIARLIYDAMFEDLAMAAERDVPCCQDTGVIQYYVRLGADFPVRNGLEACLREAVRRATTSAPLRHNAVQIFDEKNTGDNVGVRIPWIDLELVPDSDECTIYGYMAGGGCSLPGAAKVLMPVEGYEAIVEFVFDTICERGVNACPPLLLGIGIAGSVDVAATLAKRALMRPAGSHIDNARGAEFERMLAEGLDRLDIGPGGLTGRKTVMGVNVEVAARHPSCLAVSVQTGCWAHRRAAIRFKSDLSFEVLTHKGALC</sequence>
<evidence type="ECO:0000256" key="8">
    <source>
        <dbReference type="ARBA" id="ARBA00023239"/>
    </source>
</evidence>
<comment type="subunit">
    <text evidence="3">Tetramer of two alpha and two beta subunits.</text>
</comment>
<dbReference type="NCBIfam" id="TIGR00722">
    <property type="entry name" value="ttdA_fumA_fumB"/>
    <property type="match status" value="1"/>
</dbReference>
<protein>
    <recommendedName>
        <fullName evidence="10">L(+)-tartrate dehydratase subunit alpha</fullName>
        <ecNumber evidence="9">4.2.1.32</ecNumber>
    </recommendedName>
</protein>
<organism evidence="13 14">
    <name type="scientific">Sutterella megalosphaeroides</name>
    <dbReference type="NCBI Taxonomy" id="2494234"/>
    <lineage>
        <taxon>Bacteria</taxon>
        <taxon>Pseudomonadati</taxon>
        <taxon>Pseudomonadota</taxon>
        <taxon>Betaproteobacteria</taxon>
        <taxon>Burkholderiales</taxon>
        <taxon>Sutterellaceae</taxon>
        <taxon>Sutterella</taxon>
    </lineage>
</organism>
<dbReference type="GO" id="GO:0046872">
    <property type="term" value="F:metal ion binding"/>
    <property type="evidence" value="ECO:0007669"/>
    <property type="project" value="UniProtKB-KW"/>
</dbReference>
<evidence type="ECO:0000256" key="5">
    <source>
        <dbReference type="ARBA" id="ARBA00022723"/>
    </source>
</evidence>
<feature type="domain" description="Fe-S hydro-lyase tartrate dehydratase alpha-type catalytic" evidence="12">
    <location>
        <begin position="13"/>
        <end position="281"/>
    </location>
</feature>
<evidence type="ECO:0000256" key="6">
    <source>
        <dbReference type="ARBA" id="ARBA00023004"/>
    </source>
</evidence>
<keyword evidence="6" id="KW-0408">Iron</keyword>
<dbReference type="EMBL" id="AP018786">
    <property type="protein sequence ID" value="BBF23759.1"/>
    <property type="molecule type" value="Genomic_DNA"/>
</dbReference>
<evidence type="ECO:0000256" key="1">
    <source>
        <dbReference type="ARBA" id="ARBA00001915"/>
    </source>
</evidence>